<dbReference type="EMBL" id="VSSQ01105249">
    <property type="protein sequence ID" value="MPN45392.1"/>
    <property type="molecule type" value="Genomic_DNA"/>
</dbReference>
<proteinExistence type="predicted"/>
<protein>
    <submittedName>
        <fullName evidence="1">Uncharacterized protein</fullName>
    </submittedName>
</protein>
<reference evidence="1" key="1">
    <citation type="submission" date="2019-08" db="EMBL/GenBank/DDBJ databases">
        <authorList>
            <person name="Kucharzyk K."/>
            <person name="Murdoch R.W."/>
            <person name="Higgins S."/>
            <person name="Loffler F."/>
        </authorList>
    </citation>
    <scope>NUCLEOTIDE SEQUENCE</scope>
</reference>
<organism evidence="1">
    <name type="scientific">bioreactor metagenome</name>
    <dbReference type="NCBI Taxonomy" id="1076179"/>
    <lineage>
        <taxon>unclassified sequences</taxon>
        <taxon>metagenomes</taxon>
        <taxon>ecological metagenomes</taxon>
    </lineage>
</organism>
<dbReference type="AlphaFoldDB" id="A0A645I3P4"/>
<evidence type="ECO:0000313" key="1">
    <source>
        <dbReference type="EMBL" id="MPN45392.1"/>
    </source>
</evidence>
<comment type="caution">
    <text evidence="1">The sequence shown here is derived from an EMBL/GenBank/DDBJ whole genome shotgun (WGS) entry which is preliminary data.</text>
</comment>
<gene>
    <name evidence="1" type="ORF">SDC9_192959</name>
</gene>
<accession>A0A645I3P4</accession>
<sequence length="62" mass="7025">MDHAELARVVYAARELANVHDIARQQKHHAAVGFQRKRELFLVSGGGDYWVVLELLLQQRGG</sequence>
<name>A0A645I3P4_9ZZZZ</name>